<name>A0A229P021_9BACL</name>
<accession>A0A229P021</accession>
<keyword evidence="2" id="KW-0812">Transmembrane</keyword>
<evidence type="ECO:0000313" key="5">
    <source>
        <dbReference type="Proteomes" id="UP000215145"/>
    </source>
</evidence>
<evidence type="ECO:0000256" key="1">
    <source>
        <dbReference type="SAM" id="MobiDB-lite"/>
    </source>
</evidence>
<evidence type="ECO:0000259" key="3">
    <source>
        <dbReference type="PROSITE" id="PS51724"/>
    </source>
</evidence>
<dbReference type="GO" id="GO:0042834">
    <property type="term" value="F:peptidoglycan binding"/>
    <property type="evidence" value="ECO:0007669"/>
    <property type="project" value="InterPro"/>
</dbReference>
<evidence type="ECO:0000313" key="4">
    <source>
        <dbReference type="EMBL" id="OXM15351.1"/>
    </source>
</evidence>
<feature type="domain" description="SPOR" evidence="3">
    <location>
        <begin position="301"/>
        <end position="376"/>
    </location>
</feature>
<organism evidence="4 5">
    <name type="scientific">Paenibacillus herberti</name>
    <dbReference type="NCBI Taxonomy" id="1619309"/>
    <lineage>
        <taxon>Bacteria</taxon>
        <taxon>Bacillati</taxon>
        <taxon>Bacillota</taxon>
        <taxon>Bacilli</taxon>
        <taxon>Bacillales</taxon>
        <taxon>Paenibacillaceae</taxon>
        <taxon>Paenibacillus</taxon>
    </lineage>
</organism>
<feature type="region of interest" description="Disordered" evidence="1">
    <location>
        <begin position="85"/>
        <end position="114"/>
    </location>
</feature>
<gene>
    <name evidence="4" type="ORF">CGZ75_00975</name>
</gene>
<keyword evidence="2" id="KW-1133">Transmembrane helix</keyword>
<dbReference type="Gene3D" id="3.30.70.1070">
    <property type="entry name" value="Sporulation related repeat"/>
    <property type="match status" value="1"/>
</dbReference>
<evidence type="ECO:0000256" key="2">
    <source>
        <dbReference type="SAM" id="Phobius"/>
    </source>
</evidence>
<sequence>MTKARVTYRPDGNGKLVQEGSTNSSLNVRTAVQASMSVGPAAGSGDRHAETELSALQFTEEYKPWSSPFQDSIDELELLIREENGGSAEADHKEATPQEMRPDGMYGDASDEETRSVGKYGEAIYEEARQIGKYGEAIYDDALMYAEEYNEDALYLHNYSEAQHGEVELNPRKHSQSELWEPDRISHNGPILELEAARPARRRGAILASITGKSGERSQGPSWLMVLISVVGAIVTGAVFGYFTLTMFAGGSLISGSDSGASVNIGGVQSVEENGLATAPASSGPVKQGTVQEAKPVAAAWPAQSYQLLQYGVFSSKPSAETAAADLKEAGFASALGYTGADYRVYAGLAIDQKGAKALQDKLTGAEVYIKEVKLPSVAQLIFTGSAEAARSFDARSSELIRSLEGLSAAQLVLDKPAPVGAQAMSAWNTKLEAWLKEASSFGAGVSGKAEKAAAGTLVKAFEGASKAMNTYNKAPSMNKLWAVQSKLIEAMLAQRELRQAAISGAKG</sequence>
<dbReference type="AlphaFoldDB" id="A0A229P021"/>
<dbReference type="OrthoDB" id="2680382at2"/>
<feature type="compositionally biased region" description="Basic and acidic residues" evidence="1">
    <location>
        <begin position="85"/>
        <end position="102"/>
    </location>
</feature>
<dbReference type="RefSeq" id="WP_089522315.1">
    <property type="nucleotide sequence ID" value="NZ_NMUQ01000001.1"/>
</dbReference>
<feature type="transmembrane region" description="Helical" evidence="2">
    <location>
        <begin position="223"/>
        <end position="245"/>
    </location>
</feature>
<dbReference type="Proteomes" id="UP000215145">
    <property type="component" value="Unassembled WGS sequence"/>
</dbReference>
<comment type="caution">
    <text evidence="4">The sequence shown here is derived from an EMBL/GenBank/DDBJ whole genome shotgun (WGS) entry which is preliminary data.</text>
</comment>
<dbReference type="Pfam" id="PF05036">
    <property type="entry name" value="SPOR"/>
    <property type="match status" value="1"/>
</dbReference>
<proteinExistence type="predicted"/>
<dbReference type="InterPro" id="IPR036680">
    <property type="entry name" value="SPOR-like_sf"/>
</dbReference>
<dbReference type="PROSITE" id="PS51724">
    <property type="entry name" value="SPOR"/>
    <property type="match status" value="1"/>
</dbReference>
<dbReference type="InterPro" id="IPR007730">
    <property type="entry name" value="SPOR-like_dom"/>
</dbReference>
<protein>
    <recommendedName>
        <fullName evidence="3">SPOR domain-containing protein</fullName>
    </recommendedName>
</protein>
<keyword evidence="2" id="KW-0472">Membrane</keyword>
<keyword evidence="5" id="KW-1185">Reference proteome</keyword>
<dbReference type="SUPFAM" id="SSF110997">
    <property type="entry name" value="Sporulation related repeat"/>
    <property type="match status" value="1"/>
</dbReference>
<reference evidence="4 5" key="1">
    <citation type="submission" date="2017-07" db="EMBL/GenBank/DDBJ databases">
        <title>Paenibacillus herberti R33 genome sequencing and assembly.</title>
        <authorList>
            <person name="Su W."/>
        </authorList>
    </citation>
    <scope>NUCLEOTIDE SEQUENCE [LARGE SCALE GENOMIC DNA]</scope>
    <source>
        <strain evidence="4 5">R33</strain>
    </source>
</reference>
<feature type="compositionally biased region" description="Polar residues" evidence="1">
    <location>
        <begin position="19"/>
        <end position="32"/>
    </location>
</feature>
<dbReference type="EMBL" id="NMUQ01000001">
    <property type="protein sequence ID" value="OXM15351.1"/>
    <property type="molecule type" value="Genomic_DNA"/>
</dbReference>
<feature type="region of interest" description="Disordered" evidence="1">
    <location>
        <begin position="1"/>
        <end position="32"/>
    </location>
</feature>